<feature type="domain" description="B3/B4 tRNA-binding" evidence="3">
    <location>
        <begin position="300"/>
        <end position="477"/>
    </location>
</feature>
<dbReference type="RefSeq" id="XP_026754962.2">
    <property type="nucleotide sequence ID" value="XM_026899161.3"/>
</dbReference>
<evidence type="ECO:0000256" key="2">
    <source>
        <dbReference type="ARBA" id="ARBA00022737"/>
    </source>
</evidence>
<dbReference type="InterPro" id="IPR025875">
    <property type="entry name" value="Leu-rich_rpt_4"/>
</dbReference>
<dbReference type="PANTHER" id="PTHR10947:SF3">
    <property type="entry name" value="LEUCINE-RICH REPEAT-CONTAINING PROTEIN 47"/>
    <property type="match status" value="1"/>
</dbReference>
<dbReference type="InterPro" id="IPR020825">
    <property type="entry name" value="Phe-tRNA_synthase-like_B3/B4"/>
</dbReference>
<dbReference type="InterPro" id="IPR045060">
    <property type="entry name" value="Phe-tRNA-ligase_IIc_bsu"/>
</dbReference>
<evidence type="ECO:0000313" key="5">
    <source>
        <dbReference type="RefSeq" id="XP_026754962.2"/>
    </source>
</evidence>
<keyword evidence="1" id="KW-0433">Leucine-rich repeat</keyword>
<dbReference type="Gene3D" id="3.80.10.10">
    <property type="entry name" value="Ribonuclease Inhibitor"/>
    <property type="match status" value="1"/>
</dbReference>
<evidence type="ECO:0000259" key="3">
    <source>
        <dbReference type="SMART" id="SM00873"/>
    </source>
</evidence>
<reference evidence="5" key="1">
    <citation type="submission" date="2025-08" db="UniProtKB">
        <authorList>
            <consortium name="RefSeq"/>
        </authorList>
    </citation>
    <scope>IDENTIFICATION</scope>
    <source>
        <tissue evidence="5">Whole larvae</tissue>
    </source>
</reference>
<accession>A0A6J1WS89</accession>
<dbReference type="PROSITE" id="PS51450">
    <property type="entry name" value="LRR"/>
    <property type="match status" value="2"/>
</dbReference>
<proteinExistence type="predicted"/>
<dbReference type="PANTHER" id="PTHR10947">
    <property type="entry name" value="PHENYLALANYL-TRNA SYNTHETASE BETA CHAIN AND LEUCINE-RICH REPEAT-CONTAINING PROTEIN 47"/>
    <property type="match status" value="1"/>
</dbReference>
<keyword evidence="2" id="KW-0677">Repeat</keyword>
<dbReference type="GO" id="GO:0006432">
    <property type="term" value="P:phenylalanyl-tRNA aminoacylation"/>
    <property type="evidence" value="ECO:0007669"/>
    <property type="project" value="InterPro"/>
</dbReference>
<keyword evidence="4" id="KW-1185">Reference proteome</keyword>
<dbReference type="Pfam" id="PF13855">
    <property type="entry name" value="LRR_8"/>
    <property type="match status" value="1"/>
</dbReference>
<sequence>MSVWPEVSTAKAENRHEIKLAGAAISKRISEGGLDKTVFQLSNLNLLNISDTCLISIPDDIKRLVNLQSLLLFGNKLEVFNENITSLTKLKVLDLSRNQIKSVPDSLNNMKELTSINFSFNAIENIPKIGDLPNLISVDVSNNKLSAFPDVENANLPHLADLNLKGNAIEDLPSFVARNLPSLKNFDIGDNRLKTIPGEVATMSKLKELNLKGNKLSDKRLMKLVDQCRTKQVLDYIREHCPKVDQTQSTAGKGKGKKGKKQEEQTTEDNVCDLCHSMKILHVEDDILQVKIIDSEVGPVRPYILCCIITHLNFTEALFKKFIQLQTKLHDTVCDKRNVATIATHDLNKIAPGDLVYTAKAPSQLTLTPLSRVRPCTGEQLFHQLTAEAEALRKEKKRNVFSGIHKYLYLLEGKPKYPCVEDASGKVISFPPITNSEDTKMSYESKSMLVEVTSHASLASCKTVMNKLLQECLLLGIGDDAPDSGYHTLTVQQVKIVDPEGNLKSVYPSRTDCVYEDTPSVKVYRMPKK</sequence>
<dbReference type="SUPFAM" id="SSF52058">
    <property type="entry name" value="L domain-like"/>
    <property type="match status" value="1"/>
</dbReference>
<dbReference type="SMART" id="SM00369">
    <property type="entry name" value="LRR_TYP"/>
    <property type="match status" value="5"/>
</dbReference>
<dbReference type="InterPro" id="IPR003591">
    <property type="entry name" value="Leu-rich_rpt_typical-subtyp"/>
</dbReference>
<dbReference type="KEGG" id="gmw:113515033"/>
<dbReference type="InterPro" id="IPR005146">
    <property type="entry name" value="B3/B4_tRNA-bd"/>
</dbReference>
<dbReference type="SMART" id="SM00873">
    <property type="entry name" value="B3_4"/>
    <property type="match status" value="1"/>
</dbReference>
<dbReference type="InParanoid" id="A0A6J1WS89"/>
<dbReference type="GO" id="GO:0004826">
    <property type="term" value="F:phenylalanine-tRNA ligase activity"/>
    <property type="evidence" value="ECO:0007669"/>
    <property type="project" value="InterPro"/>
</dbReference>
<dbReference type="SMART" id="SM00364">
    <property type="entry name" value="LRR_BAC"/>
    <property type="match status" value="4"/>
</dbReference>
<name>A0A6J1WS89_GALME</name>
<protein>
    <submittedName>
        <fullName evidence="5">Leucine-rich repeat-containing protein 47-like</fullName>
    </submittedName>
</protein>
<dbReference type="Gene3D" id="3.50.40.10">
    <property type="entry name" value="Phenylalanyl-trna Synthetase, Chain B, domain 3"/>
    <property type="match status" value="1"/>
</dbReference>
<evidence type="ECO:0000313" key="4">
    <source>
        <dbReference type="Proteomes" id="UP001652740"/>
    </source>
</evidence>
<dbReference type="Pfam" id="PF12799">
    <property type="entry name" value="LRR_4"/>
    <property type="match status" value="1"/>
</dbReference>
<dbReference type="InterPro" id="IPR032675">
    <property type="entry name" value="LRR_dom_sf"/>
</dbReference>
<dbReference type="Proteomes" id="UP001652740">
    <property type="component" value="Unplaced"/>
</dbReference>
<dbReference type="InterPro" id="IPR001611">
    <property type="entry name" value="Leu-rich_rpt"/>
</dbReference>
<dbReference type="AlphaFoldDB" id="A0A6J1WS89"/>
<dbReference type="GeneID" id="113515033"/>
<organism evidence="4 5">
    <name type="scientific">Galleria mellonella</name>
    <name type="common">Greater wax moth</name>
    <dbReference type="NCBI Taxonomy" id="7137"/>
    <lineage>
        <taxon>Eukaryota</taxon>
        <taxon>Metazoa</taxon>
        <taxon>Ecdysozoa</taxon>
        <taxon>Arthropoda</taxon>
        <taxon>Hexapoda</taxon>
        <taxon>Insecta</taxon>
        <taxon>Pterygota</taxon>
        <taxon>Neoptera</taxon>
        <taxon>Endopterygota</taxon>
        <taxon>Lepidoptera</taxon>
        <taxon>Glossata</taxon>
        <taxon>Ditrysia</taxon>
        <taxon>Pyraloidea</taxon>
        <taxon>Pyralidae</taxon>
        <taxon>Galleriinae</taxon>
        <taxon>Galleria</taxon>
    </lineage>
</organism>
<evidence type="ECO:0000256" key="1">
    <source>
        <dbReference type="ARBA" id="ARBA00022614"/>
    </source>
</evidence>
<gene>
    <name evidence="5" type="primary">LOC113515033</name>
</gene>
<dbReference type="GO" id="GO:0003723">
    <property type="term" value="F:RNA binding"/>
    <property type="evidence" value="ECO:0007669"/>
    <property type="project" value="InterPro"/>
</dbReference>